<evidence type="ECO:0000313" key="3">
    <source>
        <dbReference type="EMBL" id="EGF76181.1"/>
    </source>
</evidence>
<proteinExistence type="inferred from homology"/>
<dbReference type="InterPro" id="IPR035985">
    <property type="entry name" value="Ubiquitin-activating_enz"/>
</dbReference>
<evidence type="ECO:0000259" key="2">
    <source>
        <dbReference type="Pfam" id="PF00899"/>
    </source>
</evidence>
<name>F4PF12_BATDJ</name>
<dbReference type="OrthoDB" id="10261062at2759"/>
<dbReference type="OMA" id="EVACATM"/>
<dbReference type="FunFam" id="3.40.50.720:FF:000080">
    <property type="entry name" value="Thiazole biosynthesis adenylyltransferase ThiF"/>
    <property type="match status" value="1"/>
</dbReference>
<dbReference type="GO" id="GO:0002143">
    <property type="term" value="P:tRNA wobble position uridine thiolation"/>
    <property type="evidence" value="ECO:0000318"/>
    <property type="project" value="GO_Central"/>
</dbReference>
<dbReference type="HOGENOM" id="CLU_013325_10_1_1"/>
<dbReference type="STRING" id="684364.F4PF12"/>
<dbReference type="Proteomes" id="UP000007241">
    <property type="component" value="Unassembled WGS sequence"/>
</dbReference>
<dbReference type="InParanoid" id="F4PF12"/>
<dbReference type="Gene3D" id="3.40.50.720">
    <property type="entry name" value="NAD(P)-binding Rossmann-like Domain"/>
    <property type="match status" value="1"/>
</dbReference>
<dbReference type="PANTHER" id="PTHR10953">
    <property type="entry name" value="UBIQUITIN-ACTIVATING ENZYME E1"/>
    <property type="match status" value="1"/>
</dbReference>
<comment type="similarity">
    <text evidence="1">Belongs to the HesA/MoeB/ThiF family.</text>
</comment>
<dbReference type="InterPro" id="IPR000594">
    <property type="entry name" value="ThiF_NAD_FAD-bd"/>
</dbReference>
<dbReference type="GO" id="GO:0005737">
    <property type="term" value="C:cytoplasm"/>
    <property type="evidence" value="ECO:0000318"/>
    <property type="project" value="GO_Central"/>
</dbReference>
<dbReference type="GO" id="GO:0042292">
    <property type="term" value="F:URM1 activating enzyme activity"/>
    <property type="evidence" value="ECO:0000318"/>
    <property type="project" value="GO_Central"/>
</dbReference>
<dbReference type="InterPro" id="IPR045886">
    <property type="entry name" value="ThiF/MoeB/HesA"/>
</dbReference>
<dbReference type="CDD" id="cd00757">
    <property type="entry name" value="ThiF_MoeB_HesA_family"/>
    <property type="match status" value="1"/>
</dbReference>
<dbReference type="EMBL" id="GL882903">
    <property type="protein sequence ID" value="EGF76181.1"/>
    <property type="molecule type" value="Genomic_DNA"/>
</dbReference>
<sequence length="336" mass="37586">MTDRYSRQELFKPIGEKGQHKIGEKHVLILGSGALGTANAENLVRAGIGKLTIIDRDYVELSNLHRQHLFTEKDAYNQVPKVIAARNKLREINSSVIIDAHILDADAVSLPPLLDNVDIVIDATDNFDTRFMLNDLLQKSAIPWIYGSCVGSTGMSYTILPGQTPCLQCLLNTVPVNGATCDSVGIISPAVQMVVAHQTTEALKLLVEDIHALRTKLLMFDLWTNHYHMIDIERARKKECPACGVNPTYPYLTYESVTKTEILCGRNTVQIRSNRQVELAELASHLETIGQVKGNEYLLSIDYESYRLVFFQDGRTLVHGTNSIEKAKRIYYQLTG</sequence>
<dbReference type="GO" id="GO:0032447">
    <property type="term" value="P:protein urmylation"/>
    <property type="evidence" value="ECO:0000318"/>
    <property type="project" value="GO_Central"/>
</dbReference>
<dbReference type="GO" id="GO:0004792">
    <property type="term" value="F:thiosulfate-cyanide sulfurtransferase activity"/>
    <property type="evidence" value="ECO:0000318"/>
    <property type="project" value="GO_Central"/>
</dbReference>
<gene>
    <name evidence="3" type="ORF">BATDEDRAFT_15021</name>
</gene>
<accession>F4PF12</accession>
<feature type="domain" description="THIF-type NAD/FAD binding fold" evidence="2">
    <location>
        <begin position="5"/>
        <end position="241"/>
    </location>
</feature>
<organism evidence="3 4">
    <name type="scientific">Batrachochytrium dendrobatidis (strain JAM81 / FGSC 10211)</name>
    <name type="common">Frog chytrid fungus</name>
    <dbReference type="NCBI Taxonomy" id="684364"/>
    <lineage>
        <taxon>Eukaryota</taxon>
        <taxon>Fungi</taxon>
        <taxon>Fungi incertae sedis</taxon>
        <taxon>Chytridiomycota</taxon>
        <taxon>Chytridiomycota incertae sedis</taxon>
        <taxon>Chytridiomycetes</taxon>
        <taxon>Rhizophydiales</taxon>
        <taxon>Rhizophydiales incertae sedis</taxon>
        <taxon>Batrachochytrium</taxon>
    </lineage>
</organism>
<evidence type="ECO:0000256" key="1">
    <source>
        <dbReference type="ARBA" id="ARBA00009919"/>
    </source>
</evidence>
<reference evidence="3 4" key="1">
    <citation type="submission" date="2009-12" db="EMBL/GenBank/DDBJ databases">
        <title>The draft genome of Batrachochytrium dendrobatidis.</title>
        <authorList>
            <consortium name="US DOE Joint Genome Institute (JGI-PGF)"/>
            <person name="Kuo A."/>
            <person name="Salamov A."/>
            <person name="Schmutz J."/>
            <person name="Lucas S."/>
            <person name="Pitluck S."/>
            <person name="Rosenblum E."/>
            <person name="Stajich J."/>
            <person name="Eisen M."/>
            <person name="Grigoriev I.V."/>
        </authorList>
    </citation>
    <scope>NUCLEOTIDE SEQUENCE [LARGE SCALE GENOMIC DNA]</scope>
    <source>
        <strain evidence="4">JAM81 / FGSC 10211</strain>
    </source>
</reference>
<dbReference type="Pfam" id="PF00899">
    <property type="entry name" value="ThiF"/>
    <property type="match status" value="1"/>
</dbReference>
<dbReference type="SUPFAM" id="SSF69572">
    <property type="entry name" value="Activating enzymes of the ubiquitin-like proteins"/>
    <property type="match status" value="1"/>
</dbReference>
<dbReference type="PANTHER" id="PTHR10953:SF102">
    <property type="entry name" value="ADENYLYLTRANSFERASE AND SULFURTRANSFERASE MOCS3"/>
    <property type="match status" value="1"/>
</dbReference>
<dbReference type="GO" id="GO:0016779">
    <property type="term" value="F:nucleotidyltransferase activity"/>
    <property type="evidence" value="ECO:0000318"/>
    <property type="project" value="GO_Central"/>
</dbReference>
<evidence type="ECO:0000313" key="4">
    <source>
        <dbReference type="Proteomes" id="UP000007241"/>
    </source>
</evidence>
<dbReference type="AlphaFoldDB" id="F4PF12"/>
<dbReference type="NCBIfam" id="NF009123">
    <property type="entry name" value="PRK12475.1"/>
    <property type="match status" value="1"/>
</dbReference>
<protein>
    <recommendedName>
        <fullName evidence="2">THIF-type NAD/FAD binding fold domain-containing protein</fullName>
    </recommendedName>
</protein>
<keyword evidence="4" id="KW-1185">Reference proteome</keyword>